<gene>
    <name evidence="1" type="ORF">LCGC14_1160070</name>
</gene>
<comment type="caution">
    <text evidence="1">The sequence shown here is derived from an EMBL/GenBank/DDBJ whole genome shotgun (WGS) entry which is preliminary data.</text>
</comment>
<reference evidence="1" key="1">
    <citation type="journal article" date="2015" name="Nature">
        <title>Complex archaea that bridge the gap between prokaryotes and eukaryotes.</title>
        <authorList>
            <person name="Spang A."/>
            <person name="Saw J.H."/>
            <person name="Jorgensen S.L."/>
            <person name="Zaremba-Niedzwiedzka K."/>
            <person name="Martijn J."/>
            <person name="Lind A.E."/>
            <person name="van Eijk R."/>
            <person name="Schleper C."/>
            <person name="Guy L."/>
            <person name="Ettema T.J."/>
        </authorList>
    </citation>
    <scope>NUCLEOTIDE SEQUENCE</scope>
</reference>
<name>A0A0F9LXW8_9ZZZZ</name>
<protein>
    <submittedName>
        <fullName evidence="1">Uncharacterized protein</fullName>
    </submittedName>
</protein>
<sequence length="120" mass="14728">MIPKENWIVAYLEVLYKIRNKIAHNIPIEENERNTVETLLNNIYDQLEVNIRYITLFRELYPPFIQKEIEDEEEFYPEYKEVYTKREIIDFELIFNYLDMIEKGEIPDENLNNTFHTIAY</sequence>
<proteinExistence type="predicted"/>
<evidence type="ECO:0000313" key="1">
    <source>
        <dbReference type="EMBL" id="KKM98233.1"/>
    </source>
</evidence>
<accession>A0A0F9LXW8</accession>
<dbReference type="AlphaFoldDB" id="A0A0F9LXW8"/>
<organism evidence="1">
    <name type="scientific">marine sediment metagenome</name>
    <dbReference type="NCBI Taxonomy" id="412755"/>
    <lineage>
        <taxon>unclassified sequences</taxon>
        <taxon>metagenomes</taxon>
        <taxon>ecological metagenomes</taxon>
    </lineage>
</organism>
<dbReference type="EMBL" id="LAZR01005647">
    <property type="protein sequence ID" value="KKM98233.1"/>
    <property type="molecule type" value="Genomic_DNA"/>
</dbReference>